<protein>
    <recommendedName>
        <fullName evidence="2">Retroviral polymerase SH3-like domain-containing protein</fullName>
    </recommendedName>
</protein>
<organism evidence="3 4">
    <name type="scientific">Ustilago bromivora</name>
    <dbReference type="NCBI Taxonomy" id="307758"/>
    <lineage>
        <taxon>Eukaryota</taxon>
        <taxon>Fungi</taxon>
        <taxon>Dikarya</taxon>
        <taxon>Basidiomycota</taxon>
        <taxon>Ustilaginomycotina</taxon>
        <taxon>Ustilaginomycetes</taxon>
        <taxon>Ustilaginales</taxon>
        <taxon>Ustilaginaceae</taxon>
        <taxon>Ustilago</taxon>
    </lineage>
</organism>
<sequence>MEANGSQQQLSVGRMRQVFTGKRLWLIPANRMTFGCLAWVNILKAKCKKWDELAIPAIFVRYNEEHKGWKFLAPSHNQLIFWSNSVQFLQDKSWNNHTDAIPIQDTDALYYKDTTNIKNFGYNNIDKHDKELQQPINNIYGPPSEPDTAFEGDIIFPEPTDAVFEYPPNEIDDASEFDPLTTPSAQASDGSADNGQKSTTSPGAPPPLKELDRHVQDHAFSEHLSMQKAQYYHNKFAATHKMFPWLHPMTLAELLQIYLRMFLPAAELHHFQEKLQHSSRLADIGPLPAYNTNTHMVFAMNLKPSIKEALGGGDQGRDGQIGEHAHLGSCK</sequence>
<proteinExistence type="predicted"/>
<evidence type="ECO:0000313" key="4">
    <source>
        <dbReference type="Proteomes" id="UP000179920"/>
    </source>
</evidence>
<evidence type="ECO:0000259" key="2">
    <source>
        <dbReference type="Pfam" id="PF25597"/>
    </source>
</evidence>
<reference evidence="4" key="1">
    <citation type="submission" date="2016-04" db="EMBL/GenBank/DDBJ databases">
        <authorList>
            <person name="Guldener U."/>
            <person name="Guldener U."/>
        </authorList>
    </citation>
    <scope>NUCLEOTIDE SEQUENCE [LARGE SCALE GENOMIC DNA]</scope>
    <source>
        <strain evidence="4">UB2112</strain>
    </source>
</reference>
<feature type="domain" description="Retroviral polymerase SH3-like" evidence="2">
    <location>
        <begin position="36"/>
        <end position="99"/>
    </location>
</feature>
<name>A0A1K0H2C3_9BASI</name>
<feature type="region of interest" description="Disordered" evidence="1">
    <location>
        <begin position="311"/>
        <end position="331"/>
    </location>
</feature>
<accession>A0A1K0H2C3</accession>
<gene>
    <name evidence="3" type="ORF">UBRO_20028</name>
</gene>
<dbReference type="AlphaFoldDB" id="A0A1K0H2C3"/>
<feature type="compositionally biased region" description="Polar residues" evidence="1">
    <location>
        <begin position="181"/>
        <end position="202"/>
    </location>
</feature>
<dbReference type="Pfam" id="PF25597">
    <property type="entry name" value="SH3_retrovirus"/>
    <property type="match status" value="1"/>
</dbReference>
<dbReference type="EMBL" id="LT558119">
    <property type="protein sequence ID" value="SAM75668.1"/>
    <property type="molecule type" value="Genomic_DNA"/>
</dbReference>
<feature type="compositionally biased region" description="Basic and acidic residues" evidence="1">
    <location>
        <begin position="315"/>
        <end position="331"/>
    </location>
</feature>
<evidence type="ECO:0000313" key="3">
    <source>
        <dbReference type="EMBL" id="SAM75668.1"/>
    </source>
</evidence>
<dbReference type="Proteomes" id="UP000179920">
    <property type="component" value="Chromosome III"/>
</dbReference>
<evidence type="ECO:0000256" key="1">
    <source>
        <dbReference type="SAM" id="MobiDB-lite"/>
    </source>
</evidence>
<dbReference type="InterPro" id="IPR057670">
    <property type="entry name" value="SH3_retrovirus"/>
</dbReference>
<feature type="region of interest" description="Disordered" evidence="1">
    <location>
        <begin position="165"/>
        <end position="209"/>
    </location>
</feature>